<evidence type="ECO:0000313" key="7">
    <source>
        <dbReference type="EMBL" id="QKX57758.1"/>
    </source>
</evidence>
<dbReference type="SMART" id="SM00220">
    <property type="entry name" value="S_TKc"/>
    <property type="match status" value="1"/>
</dbReference>
<keyword evidence="8" id="KW-1185">Reference proteome</keyword>
<evidence type="ECO:0000256" key="2">
    <source>
        <dbReference type="ARBA" id="ARBA00022679"/>
    </source>
</evidence>
<keyword evidence="2" id="KW-0808">Transferase</keyword>
<feature type="domain" description="Protein kinase" evidence="6">
    <location>
        <begin position="52"/>
        <end position="427"/>
    </location>
</feature>
<dbReference type="PANTHER" id="PTHR45646">
    <property type="entry name" value="SERINE/THREONINE-PROTEIN KINASE DOA-RELATED"/>
    <property type="match status" value="1"/>
</dbReference>
<dbReference type="GeneID" id="55992376"/>
<dbReference type="GO" id="GO:0004674">
    <property type="term" value="F:protein serine/threonine kinase activity"/>
    <property type="evidence" value="ECO:0007669"/>
    <property type="project" value="UniProtKB-KW"/>
</dbReference>
<dbReference type="PANTHER" id="PTHR45646:SF11">
    <property type="entry name" value="SERINE_THREONINE-PROTEIN KINASE DOA"/>
    <property type="match status" value="1"/>
</dbReference>
<keyword evidence="3" id="KW-0547">Nucleotide-binding</keyword>
<keyword evidence="5" id="KW-0067">ATP-binding</keyword>
<keyword evidence="1" id="KW-0723">Serine/threonine-protein kinase</keyword>
<evidence type="ECO:0000313" key="8">
    <source>
        <dbReference type="Proteomes" id="UP000509510"/>
    </source>
</evidence>
<dbReference type="GO" id="GO:0005634">
    <property type="term" value="C:nucleus"/>
    <property type="evidence" value="ECO:0007669"/>
    <property type="project" value="TreeGrafter"/>
</dbReference>
<dbReference type="Gene3D" id="3.30.200.20">
    <property type="entry name" value="Phosphorylase Kinase, domain 1"/>
    <property type="match status" value="1"/>
</dbReference>
<name>A0A7H8QVQ1_TALRU</name>
<dbReference type="PROSITE" id="PS50011">
    <property type="entry name" value="PROTEIN_KINASE_DOM"/>
    <property type="match status" value="1"/>
</dbReference>
<evidence type="ECO:0000256" key="1">
    <source>
        <dbReference type="ARBA" id="ARBA00022527"/>
    </source>
</evidence>
<dbReference type="OrthoDB" id="4224743at2759"/>
<dbReference type="Pfam" id="PF00069">
    <property type="entry name" value="Pkinase"/>
    <property type="match status" value="2"/>
</dbReference>
<reference evidence="8" key="1">
    <citation type="submission" date="2020-06" db="EMBL/GenBank/DDBJ databases">
        <title>A chromosome-scale genome assembly of Talaromyces rugulosus W13939.</title>
        <authorList>
            <person name="Wang B."/>
            <person name="Guo L."/>
            <person name="Ye K."/>
            <person name="Wang L."/>
        </authorList>
    </citation>
    <scope>NUCLEOTIDE SEQUENCE [LARGE SCALE GENOMIC DNA]</scope>
    <source>
        <strain evidence="8">W13939</strain>
    </source>
</reference>
<evidence type="ECO:0000256" key="5">
    <source>
        <dbReference type="ARBA" id="ARBA00022840"/>
    </source>
</evidence>
<dbReference type="EMBL" id="CP055900">
    <property type="protein sequence ID" value="QKX57758.1"/>
    <property type="molecule type" value="Genomic_DNA"/>
</dbReference>
<evidence type="ECO:0000256" key="3">
    <source>
        <dbReference type="ARBA" id="ARBA00022741"/>
    </source>
</evidence>
<dbReference type="RefSeq" id="XP_035343936.1">
    <property type="nucleotide sequence ID" value="XM_035488043.1"/>
</dbReference>
<dbReference type="GO" id="GO:0005524">
    <property type="term" value="F:ATP binding"/>
    <property type="evidence" value="ECO:0007669"/>
    <property type="project" value="UniProtKB-KW"/>
</dbReference>
<dbReference type="Gene3D" id="1.10.510.10">
    <property type="entry name" value="Transferase(Phosphotransferase) domain 1"/>
    <property type="match status" value="1"/>
</dbReference>
<accession>A0A7H8QVQ1</accession>
<protein>
    <recommendedName>
        <fullName evidence="6">Protein kinase domain-containing protein</fullName>
    </recommendedName>
</protein>
<organism evidence="7 8">
    <name type="scientific">Talaromyces rugulosus</name>
    <name type="common">Penicillium rugulosum</name>
    <dbReference type="NCBI Taxonomy" id="121627"/>
    <lineage>
        <taxon>Eukaryota</taxon>
        <taxon>Fungi</taxon>
        <taxon>Dikarya</taxon>
        <taxon>Ascomycota</taxon>
        <taxon>Pezizomycotina</taxon>
        <taxon>Eurotiomycetes</taxon>
        <taxon>Eurotiomycetidae</taxon>
        <taxon>Eurotiales</taxon>
        <taxon>Trichocomaceae</taxon>
        <taxon>Talaromyces</taxon>
        <taxon>Talaromyces sect. Islandici</taxon>
    </lineage>
</organism>
<dbReference type="Proteomes" id="UP000509510">
    <property type="component" value="Chromosome III"/>
</dbReference>
<gene>
    <name evidence="7" type="ORF">TRUGW13939_04878</name>
</gene>
<proteinExistence type="predicted"/>
<dbReference type="AlphaFoldDB" id="A0A7H8QVQ1"/>
<dbReference type="InterPro" id="IPR000719">
    <property type="entry name" value="Prot_kinase_dom"/>
</dbReference>
<dbReference type="GO" id="GO:0043484">
    <property type="term" value="P:regulation of RNA splicing"/>
    <property type="evidence" value="ECO:0007669"/>
    <property type="project" value="TreeGrafter"/>
</dbReference>
<evidence type="ECO:0000259" key="6">
    <source>
        <dbReference type="PROSITE" id="PS50011"/>
    </source>
</evidence>
<dbReference type="InterPro" id="IPR051175">
    <property type="entry name" value="CLK_kinases"/>
</dbReference>
<sequence length="441" mass="50075">MSRPPTPPADPPASRAQWRFHALSAPTEWIEDYRPGKYHPVHFRDNLKSSRYRIIRKLGYGSFSTVWLAKDHMRNQYVTVKILIADPDASKHELAILQVLSRSSAQGKSHVMNMLDFFEHKGPNGVHRCLVFELMGPSVASASEDLLDDVVDASSEQQRFPIWMVKRILHHTLLGIEFLHANGIAHGDLQQGNLLFPVKDLSTVGEEELSRNDEISEPVRRLDGRTDLWAPKYLALDQPLSQYIDASPGFNIKISDLGGAFFLSDPSNKLVTPVALRSPELIFEKKINKDQDIWSFGCLIFELFTSRHLFLVTDMGREEEVNDDHFLQFNDVLGPLPGTLLAKYPRAHIYYNEKGEKVKNYIGELPEGFDPSTIEPSPSLEQAFDKEKPVDIDDEEGYIIKGILRCILDYDPAKRPSASELLKHPWFSAIASEEETNVRNE</sequence>
<dbReference type="InterPro" id="IPR011009">
    <property type="entry name" value="Kinase-like_dom_sf"/>
</dbReference>
<evidence type="ECO:0000256" key="4">
    <source>
        <dbReference type="ARBA" id="ARBA00022777"/>
    </source>
</evidence>
<keyword evidence="4" id="KW-0418">Kinase</keyword>
<dbReference type="SUPFAM" id="SSF56112">
    <property type="entry name" value="Protein kinase-like (PK-like)"/>
    <property type="match status" value="1"/>
</dbReference>
<dbReference type="KEGG" id="trg:TRUGW13939_04878"/>